<keyword evidence="1" id="KW-1133">Transmembrane helix</keyword>
<evidence type="ECO:0000313" key="3">
    <source>
        <dbReference type="Proteomes" id="UP000431913"/>
    </source>
</evidence>
<evidence type="ECO:0000256" key="1">
    <source>
        <dbReference type="SAM" id="Phobius"/>
    </source>
</evidence>
<name>A0A6I2U0Q4_9FIRM</name>
<proteinExistence type="predicted"/>
<feature type="non-terminal residue" evidence="2">
    <location>
        <position position="82"/>
    </location>
</feature>
<evidence type="ECO:0000313" key="2">
    <source>
        <dbReference type="EMBL" id="MST91217.1"/>
    </source>
</evidence>
<dbReference type="Proteomes" id="UP000431913">
    <property type="component" value="Unassembled WGS sequence"/>
</dbReference>
<dbReference type="RefSeq" id="WP_154521817.1">
    <property type="nucleotide sequence ID" value="NZ_VUNJ01000003.1"/>
</dbReference>
<dbReference type="AlphaFoldDB" id="A0A6I2U0Q4"/>
<protein>
    <submittedName>
        <fullName evidence="2">Uncharacterized protein</fullName>
    </submittedName>
</protein>
<reference evidence="2 3" key="1">
    <citation type="submission" date="2019-08" db="EMBL/GenBank/DDBJ databases">
        <title>In-depth cultivation of the pig gut microbiome towards novel bacterial diversity and tailored functional studies.</title>
        <authorList>
            <person name="Wylensek D."/>
            <person name="Hitch T.C.A."/>
            <person name="Clavel T."/>
        </authorList>
    </citation>
    <scope>NUCLEOTIDE SEQUENCE [LARGE SCALE GENOMIC DNA]</scope>
    <source>
        <strain evidence="2 3">WCA3-601-WT-6J</strain>
    </source>
</reference>
<comment type="caution">
    <text evidence="2">The sequence shown here is derived from an EMBL/GenBank/DDBJ whole genome shotgun (WGS) entry which is preliminary data.</text>
</comment>
<sequence>MTRLLSAELRKVWHSRFFLLAFSVLLGANLFLLWFGTGHTPGNVPSSAYRKLEQQISGMSMEDMDDFLHEELARTEGLSHIY</sequence>
<dbReference type="EMBL" id="VUNJ01000003">
    <property type="protein sequence ID" value="MST91217.1"/>
    <property type="molecule type" value="Genomic_DNA"/>
</dbReference>
<keyword evidence="1" id="KW-0812">Transmembrane</keyword>
<organism evidence="2 3">
    <name type="scientific">Ruthenibacterium lactatiformans</name>
    <dbReference type="NCBI Taxonomy" id="1550024"/>
    <lineage>
        <taxon>Bacteria</taxon>
        <taxon>Bacillati</taxon>
        <taxon>Bacillota</taxon>
        <taxon>Clostridia</taxon>
        <taxon>Eubacteriales</taxon>
        <taxon>Oscillospiraceae</taxon>
        <taxon>Ruthenibacterium</taxon>
    </lineage>
</organism>
<feature type="transmembrane region" description="Helical" evidence="1">
    <location>
        <begin position="12"/>
        <end position="35"/>
    </location>
</feature>
<accession>A0A6I2U0Q4</accession>
<gene>
    <name evidence="2" type="ORF">FYJ76_04590</name>
</gene>
<keyword evidence="1" id="KW-0472">Membrane</keyword>